<name>A0ACB8YI17_9ASTR</name>
<proteinExistence type="predicted"/>
<reference evidence="2" key="1">
    <citation type="journal article" date="2022" name="Mol. Ecol. Resour.">
        <title>The genomes of chicory, endive, great burdock and yacon provide insights into Asteraceae palaeo-polyploidization history and plant inulin production.</title>
        <authorList>
            <person name="Fan W."/>
            <person name="Wang S."/>
            <person name="Wang H."/>
            <person name="Wang A."/>
            <person name="Jiang F."/>
            <person name="Liu H."/>
            <person name="Zhao H."/>
            <person name="Xu D."/>
            <person name="Zhang Y."/>
        </authorList>
    </citation>
    <scope>NUCLEOTIDE SEQUENCE [LARGE SCALE GENOMIC DNA]</scope>
    <source>
        <strain evidence="2">cv. Yunnan</strain>
    </source>
</reference>
<dbReference type="Proteomes" id="UP001056120">
    <property type="component" value="Linkage Group LG28"/>
</dbReference>
<protein>
    <submittedName>
        <fullName evidence="1">Uncharacterized protein</fullName>
    </submittedName>
</protein>
<gene>
    <name evidence="1" type="ORF">L1987_84124</name>
</gene>
<keyword evidence="2" id="KW-1185">Reference proteome</keyword>
<dbReference type="EMBL" id="CM042045">
    <property type="protein sequence ID" value="KAI3683615.1"/>
    <property type="molecule type" value="Genomic_DNA"/>
</dbReference>
<accession>A0ACB8YI17</accession>
<evidence type="ECO:0000313" key="2">
    <source>
        <dbReference type="Proteomes" id="UP001056120"/>
    </source>
</evidence>
<reference evidence="1 2" key="2">
    <citation type="journal article" date="2022" name="Mol. Ecol. Resour.">
        <title>The genomes of chicory, endive, great burdock and yacon provide insights into Asteraceae paleo-polyploidization history and plant inulin production.</title>
        <authorList>
            <person name="Fan W."/>
            <person name="Wang S."/>
            <person name="Wang H."/>
            <person name="Wang A."/>
            <person name="Jiang F."/>
            <person name="Liu H."/>
            <person name="Zhao H."/>
            <person name="Xu D."/>
            <person name="Zhang Y."/>
        </authorList>
    </citation>
    <scope>NUCLEOTIDE SEQUENCE [LARGE SCALE GENOMIC DNA]</scope>
    <source>
        <strain evidence="2">cv. Yunnan</strain>
        <tissue evidence="1">Leaves</tissue>
    </source>
</reference>
<comment type="caution">
    <text evidence="1">The sequence shown here is derived from an EMBL/GenBank/DDBJ whole genome shotgun (WGS) entry which is preliminary data.</text>
</comment>
<organism evidence="1 2">
    <name type="scientific">Smallanthus sonchifolius</name>
    <dbReference type="NCBI Taxonomy" id="185202"/>
    <lineage>
        <taxon>Eukaryota</taxon>
        <taxon>Viridiplantae</taxon>
        <taxon>Streptophyta</taxon>
        <taxon>Embryophyta</taxon>
        <taxon>Tracheophyta</taxon>
        <taxon>Spermatophyta</taxon>
        <taxon>Magnoliopsida</taxon>
        <taxon>eudicotyledons</taxon>
        <taxon>Gunneridae</taxon>
        <taxon>Pentapetalae</taxon>
        <taxon>asterids</taxon>
        <taxon>campanulids</taxon>
        <taxon>Asterales</taxon>
        <taxon>Asteraceae</taxon>
        <taxon>Asteroideae</taxon>
        <taxon>Heliantheae alliance</taxon>
        <taxon>Millerieae</taxon>
        <taxon>Smallanthus</taxon>
    </lineage>
</organism>
<sequence length="209" mass="23876">MDRQYYRQHQSKQSHSTTNSQPPKRIKRNRLQGQNGQLELDLRRNRRSNGSHHSGANIGKTQRPDVPPSLNQHHLPFIDAEVILTVHVTNPNAVPIHYSPTEMSIFYAGSLLGSARVSAGSQPPRSCQLLHLPERLNSVELAHHAVQFLADVRRREMVLDATVDIEGVARVVWWRHRFKVHVESHVTVDPVFLDVIDQENKSDMELFVT</sequence>
<evidence type="ECO:0000313" key="1">
    <source>
        <dbReference type="EMBL" id="KAI3683615.1"/>
    </source>
</evidence>